<protein>
    <submittedName>
        <fullName evidence="2">Cypemycin N-terminal methyltransferase</fullName>
        <ecNumber evidence="2">2.1.1.301</ecNumber>
    </submittedName>
</protein>
<dbReference type="OrthoDB" id="279734at2"/>
<dbReference type="EC" id="2.1.1.301" evidence="2"/>
<dbReference type="CDD" id="cd02440">
    <property type="entry name" value="AdoMet_MTases"/>
    <property type="match status" value="1"/>
</dbReference>
<dbReference type="KEGG" id="lrs:PX52LOC_03397"/>
<feature type="domain" description="Methyltransferase" evidence="1">
    <location>
        <begin position="47"/>
        <end position="142"/>
    </location>
</feature>
<dbReference type="InterPro" id="IPR041698">
    <property type="entry name" value="Methyltransf_25"/>
</dbReference>
<dbReference type="SUPFAM" id="SSF53335">
    <property type="entry name" value="S-adenosyl-L-methionine-dependent methyltransferases"/>
    <property type="match status" value="1"/>
</dbReference>
<dbReference type="Gene3D" id="3.40.50.150">
    <property type="entry name" value="Vaccinia Virus protein VP39"/>
    <property type="match status" value="1"/>
</dbReference>
<accession>A0A5C1ADX3</accession>
<gene>
    <name evidence="2" type="primary">cypM</name>
    <name evidence="2" type="ORF">PX52LOC_03397</name>
</gene>
<keyword evidence="2" id="KW-0808">Transferase</keyword>
<evidence type="ECO:0000313" key="2">
    <source>
        <dbReference type="EMBL" id="QEL16443.1"/>
    </source>
</evidence>
<dbReference type="Pfam" id="PF13649">
    <property type="entry name" value="Methyltransf_25"/>
    <property type="match status" value="1"/>
</dbReference>
<name>A0A5C1ADX3_9BACT</name>
<evidence type="ECO:0000259" key="1">
    <source>
        <dbReference type="Pfam" id="PF13649"/>
    </source>
</evidence>
<proteinExistence type="predicted"/>
<dbReference type="GO" id="GO:0032259">
    <property type="term" value="P:methylation"/>
    <property type="evidence" value="ECO:0007669"/>
    <property type="project" value="UniProtKB-KW"/>
</dbReference>
<sequence>MTEVAEHYDRHLGPVYSWMAGDFEAAVAAAREELRAVGVPAWPGSVVIDLGCGPGAHAVALGRDGGTVWAVDSCDLPLDELRQRAGGADIRPVQGDIREFRRYGPEGAAAVLCMGDTLTHLPTAEAVDSLLRDAAGVLEPGGLFVATFRDYSGGAPAGPARFIPVRSDRDRILTCCIEYQPETVEVTDLIHEWRDTRWEFRASSYRKVRLAPLAVAGRLEAEGLAVRIEAGARGMVRVVGRRAESGDSPDSTPS</sequence>
<dbReference type="AlphaFoldDB" id="A0A5C1ADX3"/>
<keyword evidence="2" id="KW-0489">Methyltransferase</keyword>
<dbReference type="InterPro" id="IPR029063">
    <property type="entry name" value="SAM-dependent_MTases_sf"/>
</dbReference>
<dbReference type="RefSeq" id="WP_149111173.1">
    <property type="nucleotide sequence ID" value="NZ_CP042425.1"/>
</dbReference>
<organism evidence="2 3">
    <name type="scientific">Limnoglobus roseus</name>
    <dbReference type="NCBI Taxonomy" id="2598579"/>
    <lineage>
        <taxon>Bacteria</taxon>
        <taxon>Pseudomonadati</taxon>
        <taxon>Planctomycetota</taxon>
        <taxon>Planctomycetia</taxon>
        <taxon>Gemmatales</taxon>
        <taxon>Gemmataceae</taxon>
        <taxon>Limnoglobus</taxon>
    </lineage>
</organism>
<keyword evidence="3" id="KW-1185">Reference proteome</keyword>
<dbReference type="EMBL" id="CP042425">
    <property type="protein sequence ID" value="QEL16443.1"/>
    <property type="molecule type" value="Genomic_DNA"/>
</dbReference>
<reference evidence="3" key="1">
    <citation type="submission" date="2019-08" db="EMBL/GenBank/DDBJ databases">
        <title>Limnoglobus roseus gen. nov., sp. nov., a novel freshwater planctomycete with a giant genome from the family Gemmataceae.</title>
        <authorList>
            <person name="Kulichevskaya I.S."/>
            <person name="Naumoff D.G."/>
            <person name="Miroshnikov K."/>
            <person name="Ivanova A."/>
            <person name="Philippov D.A."/>
            <person name="Hakobyan A."/>
            <person name="Rijpstra I.C."/>
            <person name="Sinninghe Damste J.S."/>
            <person name="Liesack W."/>
            <person name="Dedysh S.N."/>
        </authorList>
    </citation>
    <scope>NUCLEOTIDE SEQUENCE [LARGE SCALE GENOMIC DNA]</scope>
    <source>
        <strain evidence="3">PX52</strain>
    </source>
</reference>
<dbReference type="GO" id="GO:0008168">
    <property type="term" value="F:methyltransferase activity"/>
    <property type="evidence" value="ECO:0007669"/>
    <property type="project" value="UniProtKB-KW"/>
</dbReference>
<dbReference type="Proteomes" id="UP000324974">
    <property type="component" value="Chromosome"/>
</dbReference>
<evidence type="ECO:0000313" key="3">
    <source>
        <dbReference type="Proteomes" id="UP000324974"/>
    </source>
</evidence>